<organism evidence="1 2">
    <name type="scientific">Fraxinus pennsylvanica</name>
    <dbReference type="NCBI Taxonomy" id="56036"/>
    <lineage>
        <taxon>Eukaryota</taxon>
        <taxon>Viridiplantae</taxon>
        <taxon>Streptophyta</taxon>
        <taxon>Embryophyta</taxon>
        <taxon>Tracheophyta</taxon>
        <taxon>Spermatophyta</taxon>
        <taxon>Magnoliopsida</taxon>
        <taxon>eudicotyledons</taxon>
        <taxon>Gunneridae</taxon>
        <taxon>Pentapetalae</taxon>
        <taxon>asterids</taxon>
        <taxon>lamiids</taxon>
        <taxon>Lamiales</taxon>
        <taxon>Oleaceae</taxon>
        <taxon>Oleeae</taxon>
        <taxon>Fraxinus</taxon>
    </lineage>
</organism>
<evidence type="ECO:0000313" key="1">
    <source>
        <dbReference type="EMBL" id="CAI9777650.1"/>
    </source>
</evidence>
<dbReference type="AlphaFoldDB" id="A0AAD1ZXL4"/>
<gene>
    <name evidence="1" type="ORF">FPE_LOCUS25080</name>
</gene>
<name>A0AAD1ZXL4_9LAMI</name>
<protein>
    <submittedName>
        <fullName evidence="1">Uncharacterized protein</fullName>
    </submittedName>
</protein>
<keyword evidence="2" id="KW-1185">Reference proteome</keyword>
<reference evidence="1" key="1">
    <citation type="submission" date="2023-05" db="EMBL/GenBank/DDBJ databases">
        <authorList>
            <person name="Huff M."/>
        </authorList>
    </citation>
    <scope>NUCLEOTIDE SEQUENCE</scope>
</reference>
<dbReference type="Proteomes" id="UP000834106">
    <property type="component" value="Chromosome 15"/>
</dbReference>
<dbReference type="EMBL" id="OU503050">
    <property type="protein sequence ID" value="CAI9777650.1"/>
    <property type="molecule type" value="Genomic_DNA"/>
</dbReference>
<sequence length="154" mass="16798">MVHLGVAALRNLALGIKNVQDFDFVDAPSVRAKEMTIRNIQLGAVVVRDDVHELMKEGWDLVKLGIEPHLSKITLKCFHERLGMECLALGAVMGNSSSIFCRVGTVEETLQSDCFKVQFCSKMGISSLCCLFIKSGRLCLGKGKIPSAGKIALM</sequence>
<proteinExistence type="predicted"/>
<evidence type="ECO:0000313" key="2">
    <source>
        <dbReference type="Proteomes" id="UP000834106"/>
    </source>
</evidence>
<accession>A0AAD1ZXL4</accession>